<feature type="domain" description="Rubrerythrin diiron-binding" evidence="1">
    <location>
        <begin position="18"/>
        <end position="145"/>
    </location>
</feature>
<dbReference type="Gene3D" id="1.20.1260.10">
    <property type="match status" value="1"/>
</dbReference>
<protein>
    <submittedName>
        <fullName evidence="2">Rubrerythrin</fullName>
    </submittedName>
</protein>
<dbReference type="STRING" id="1121325.SAMN04515677_11299"/>
<dbReference type="InterPro" id="IPR003251">
    <property type="entry name" value="Rr_diiron-bd_dom"/>
</dbReference>
<evidence type="ECO:0000313" key="3">
    <source>
        <dbReference type="Proteomes" id="UP000199068"/>
    </source>
</evidence>
<dbReference type="InterPro" id="IPR012347">
    <property type="entry name" value="Ferritin-like"/>
</dbReference>
<dbReference type="CDD" id="cd00657">
    <property type="entry name" value="Ferritin_like"/>
    <property type="match status" value="1"/>
</dbReference>
<dbReference type="Pfam" id="PF02915">
    <property type="entry name" value="Rubrerythrin"/>
    <property type="match status" value="1"/>
</dbReference>
<reference evidence="2 3" key="1">
    <citation type="submission" date="2016-10" db="EMBL/GenBank/DDBJ databases">
        <authorList>
            <person name="de Groot N.N."/>
        </authorList>
    </citation>
    <scope>NUCLEOTIDE SEQUENCE [LARGE SCALE GENOMIC DNA]</scope>
    <source>
        <strain evidence="2 3">DSM 797</strain>
    </source>
</reference>
<gene>
    <name evidence="2" type="ORF">SAMN04515677_11299</name>
</gene>
<dbReference type="GO" id="GO:0046872">
    <property type="term" value="F:metal ion binding"/>
    <property type="evidence" value="ECO:0007669"/>
    <property type="project" value="InterPro"/>
</dbReference>
<proteinExistence type="predicted"/>
<organism evidence="2 3">
    <name type="scientific">Romboutsia lituseburensis DSM 797</name>
    <dbReference type="NCBI Taxonomy" id="1121325"/>
    <lineage>
        <taxon>Bacteria</taxon>
        <taxon>Bacillati</taxon>
        <taxon>Bacillota</taxon>
        <taxon>Clostridia</taxon>
        <taxon>Peptostreptococcales</taxon>
        <taxon>Peptostreptococcaceae</taxon>
        <taxon>Romboutsia</taxon>
    </lineage>
</organism>
<dbReference type="Proteomes" id="UP000199068">
    <property type="component" value="Unassembled WGS sequence"/>
</dbReference>
<dbReference type="AlphaFoldDB" id="A0A1G9TG33"/>
<dbReference type="InterPro" id="IPR009078">
    <property type="entry name" value="Ferritin-like_SF"/>
</dbReference>
<dbReference type="SUPFAM" id="SSF47240">
    <property type="entry name" value="Ferritin-like"/>
    <property type="match status" value="1"/>
</dbReference>
<dbReference type="EMBL" id="FNGW01000012">
    <property type="protein sequence ID" value="SDM46630.1"/>
    <property type="molecule type" value="Genomic_DNA"/>
</dbReference>
<sequence length="156" mass="18209">MFNYNYPTSKSFIKSVNLIQDSVEGEKSDALFYEWLINNIPTDNLTQKQAKSIKDTIESIREDEMSHNKMFKAMYKQLTGADATPVETEFVPPENFTEGILRALNGELNAVKRYRTIMNGMPNLYYRDIVFNILTDELRHANLYNYIYTTILNNKK</sequence>
<evidence type="ECO:0000313" key="2">
    <source>
        <dbReference type="EMBL" id="SDM46630.1"/>
    </source>
</evidence>
<accession>A0A1G9TG33</accession>
<evidence type="ECO:0000259" key="1">
    <source>
        <dbReference type="Pfam" id="PF02915"/>
    </source>
</evidence>
<dbReference type="RefSeq" id="WP_092727583.1">
    <property type="nucleotide sequence ID" value="NZ_FNGW01000012.1"/>
</dbReference>
<name>A0A1G9TG33_9FIRM</name>
<keyword evidence="3" id="KW-1185">Reference proteome</keyword>
<dbReference type="GO" id="GO:0016491">
    <property type="term" value="F:oxidoreductase activity"/>
    <property type="evidence" value="ECO:0007669"/>
    <property type="project" value="InterPro"/>
</dbReference>